<dbReference type="OMA" id="QRMMSKS"/>
<dbReference type="AlphaFoldDB" id="A0A3Q3X4L2"/>
<evidence type="ECO:0000256" key="1">
    <source>
        <dbReference type="ARBA" id="ARBA00004496"/>
    </source>
</evidence>
<evidence type="ECO:0000313" key="6">
    <source>
        <dbReference type="Ensembl" id="ENSMMOP00000025863.1"/>
    </source>
</evidence>
<keyword evidence="2" id="KW-0963">Cytoplasm</keyword>
<dbReference type="InterPro" id="IPR041667">
    <property type="entry name" value="Cupin_8"/>
</dbReference>
<dbReference type="InterPro" id="IPR003347">
    <property type="entry name" value="JmjC_dom"/>
</dbReference>
<name>A0A3Q3X4L2_MOLML</name>
<evidence type="ECO:0000313" key="7">
    <source>
        <dbReference type="Proteomes" id="UP000261620"/>
    </source>
</evidence>
<dbReference type="Gene3D" id="2.60.120.650">
    <property type="entry name" value="Cupin"/>
    <property type="match status" value="1"/>
</dbReference>
<evidence type="ECO:0000256" key="4">
    <source>
        <dbReference type="SAM" id="MobiDB-lite"/>
    </source>
</evidence>
<dbReference type="PROSITE" id="PS51184">
    <property type="entry name" value="JMJC"/>
    <property type="match status" value="1"/>
</dbReference>
<reference evidence="6" key="2">
    <citation type="submission" date="2025-09" db="UniProtKB">
        <authorList>
            <consortium name="Ensembl"/>
        </authorList>
    </citation>
    <scope>IDENTIFICATION</scope>
</reference>
<evidence type="ECO:0000259" key="5">
    <source>
        <dbReference type="PROSITE" id="PS51184"/>
    </source>
</evidence>
<dbReference type="GO" id="GO:0005737">
    <property type="term" value="C:cytoplasm"/>
    <property type="evidence" value="ECO:0007669"/>
    <property type="project" value="UniProtKB-SubCell"/>
</dbReference>
<dbReference type="PANTHER" id="PTHR12461">
    <property type="entry name" value="HYPOXIA-INDUCIBLE FACTOR 1 ALPHA INHIBITOR-RELATED"/>
    <property type="match status" value="1"/>
</dbReference>
<dbReference type="PANTHER" id="PTHR12461:SF43">
    <property type="entry name" value="HSPB1-ASSOCIATED PROTEIN 1"/>
    <property type="match status" value="1"/>
</dbReference>
<feature type="compositionally biased region" description="Polar residues" evidence="4">
    <location>
        <begin position="466"/>
        <end position="478"/>
    </location>
</feature>
<evidence type="ECO:0000256" key="2">
    <source>
        <dbReference type="ARBA" id="ARBA00022490"/>
    </source>
</evidence>
<protein>
    <recommendedName>
        <fullName evidence="5">JmjC domain-containing protein</fullName>
    </recommendedName>
</protein>
<dbReference type="Proteomes" id="UP000261620">
    <property type="component" value="Unplaced"/>
</dbReference>
<sequence length="485" mass="54995">MADSDSTKPFSPDEIQRILHHLHQPAVFLNMTGNWPVLHWTAEHLSGCLGDKLIRFRLGRKKETNTPLFETHCAYVEATLAHFLSWTQDEAGADVGPFFEYPKSEYWAYADYKYIAILFKDLPSMFEDVKWSEFGFEGRNGKESTIWIATEGANTPCHQDTYGYNLVLQVEGRKRWHLFPPEDTVNLYPTRIPYEESSIFSQVDVLHPDPRRFPAFQGARAHVVTLHPGQVLYVPRHWWHYVESVDPITVSVNSWIELEADHMIRISEAVTKTVVCALKSTPSDDNINDWLNPTEVEGSTSHNENMQYLNLAMQVFQKGLCHSEPTDTRPAKCDSRGQIRDNRGLVMDSVSFSVPFGSHLTPVPCQQVHSAEPRTAKDPKVSSDAALRTTLARAVRAHQRKHECRPGLTQSGPCDCADGISENSSDDFKEPIYGTITTNDLLDCLVHPDIIARVIKLLLERHTGNHQTATQSQLQYSKEVSDKQL</sequence>
<organism evidence="6 7">
    <name type="scientific">Mola mola</name>
    <name type="common">Ocean sunfish</name>
    <name type="synonym">Tetraodon mola</name>
    <dbReference type="NCBI Taxonomy" id="94237"/>
    <lineage>
        <taxon>Eukaryota</taxon>
        <taxon>Metazoa</taxon>
        <taxon>Chordata</taxon>
        <taxon>Craniata</taxon>
        <taxon>Vertebrata</taxon>
        <taxon>Euteleostomi</taxon>
        <taxon>Actinopterygii</taxon>
        <taxon>Neopterygii</taxon>
        <taxon>Teleostei</taxon>
        <taxon>Neoteleostei</taxon>
        <taxon>Acanthomorphata</taxon>
        <taxon>Eupercaria</taxon>
        <taxon>Tetraodontiformes</taxon>
        <taxon>Molidae</taxon>
        <taxon>Mola</taxon>
    </lineage>
</organism>
<dbReference type="Pfam" id="PF13621">
    <property type="entry name" value="Cupin_8"/>
    <property type="match status" value="1"/>
</dbReference>
<proteinExistence type="predicted"/>
<comment type="subcellular location">
    <subcellularLocation>
        <location evidence="1">Cytoplasm</location>
    </subcellularLocation>
</comment>
<comment type="function">
    <text evidence="3">May play a role in cellular stress response.</text>
</comment>
<feature type="region of interest" description="Disordered" evidence="4">
    <location>
        <begin position="466"/>
        <end position="485"/>
    </location>
</feature>
<accession>A0A3Q3X4L2</accession>
<dbReference type="SUPFAM" id="SSF51197">
    <property type="entry name" value="Clavaminate synthase-like"/>
    <property type="match status" value="1"/>
</dbReference>
<dbReference type="FunFam" id="2.60.120.650:FF:000018">
    <property type="entry name" value="HSPB1-associated protein 1 homolog"/>
    <property type="match status" value="1"/>
</dbReference>
<dbReference type="SMART" id="SM00558">
    <property type="entry name" value="JmjC"/>
    <property type="match status" value="1"/>
</dbReference>
<reference evidence="6" key="1">
    <citation type="submission" date="2025-08" db="UniProtKB">
        <authorList>
            <consortium name="Ensembl"/>
        </authorList>
    </citation>
    <scope>IDENTIFICATION</scope>
</reference>
<dbReference type="Ensembl" id="ENSMMOT00000026302.1">
    <property type="protein sequence ID" value="ENSMMOP00000025863.1"/>
    <property type="gene ID" value="ENSMMOG00000019615.1"/>
</dbReference>
<keyword evidence="7" id="KW-1185">Reference proteome</keyword>
<evidence type="ECO:0000256" key="3">
    <source>
        <dbReference type="ARBA" id="ARBA00037342"/>
    </source>
</evidence>
<feature type="domain" description="JmjC" evidence="5">
    <location>
        <begin position="111"/>
        <end position="271"/>
    </location>
</feature>
<dbReference type="STRING" id="94237.ENSMMOP00000025863"/>